<evidence type="ECO:0000259" key="9">
    <source>
        <dbReference type="Pfam" id="PF00884"/>
    </source>
</evidence>
<keyword evidence="5 10" id="KW-0378">Hydrolase</keyword>
<gene>
    <name evidence="10" type="primary">atsA_16</name>
    <name evidence="10" type="ORF">ETAA8_21580</name>
</gene>
<keyword evidence="7" id="KW-0325">Glycoprotein</keyword>
<evidence type="ECO:0000256" key="4">
    <source>
        <dbReference type="ARBA" id="ARBA00022729"/>
    </source>
</evidence>
<evidence type="ECO:0000313" key="10">
    <source>
        <dbReference type="EMBL" id="QDU27074.1"/>
    </source>
</evidence>
<feature type="region of interest" description="Disordered" evidence="8">
    <location>
        <begin position="164"/>
        <end position="185"/>
    </location>
</feature>
<dbReference type="AlphaFoldDB" id="A0A517YA30"/>
<dbReference type="Pfam" id="PF14707">
    <property type="entry name" value="Sulfatase_C"/>
    <property type="match status" value="1"/>
</dbReference>
<evidence type="ECO:0000256" key="8">
    <source>
        <dbReference type="SAM" id="MobiDB-lite"/>
    </source>
</evidence>
<dbReference type="RefSeq" id="WP_145087948.1">
    <property type="nucleotide sequence ID" value="NZ_CP036274.1"/>
</dbReference>
<dbReference type="EC" id="3.1.6.1" evidence="10"/>
<dbReference type="InterPro" id="IPR050738">
    <property type="entry name" value="Sulfatase"/>
</dbReference>
<dbReference type="InterPro" id="IPR024607">
    <property type="entry name" value="Sulfatase_CS"/>
</dbReference>
<dbReference type="Pfam" id="PF00884">
    <property type="entry name" value="Sulfatase"/>
    <property type="match status" value="1"/>
</dbReference>
<dbReference type="OrthoDB" id="9783154at2"/>
<proteinExistence type="inferred from homology"/>
<name>A0A517YA30_9BACT</name>
<dbReference type="InterPro" id="IPR017850">
    <property type="entry name" value="Alkaline_phosphatase_core_sf"/>
</dbReference>
<dbReference type="Gene3D" id="3.40.720.10">
    <property type="entry name" value="Alkaline Phosphatase, subunit A"/>
    <property type="match status" value="1"/>
</dbReference>
<organism evidence="10 11">
    <name type="scientific">Anatilimnocola aggregata</name>
    <dbReference type="NCBI Taxonomy" id="2528021"/>
    <lineage>
        <taxon>Bacteria</taxon>
        <taxon>Pseudomonadati</taxon>
        <taxon>Planctomycetota</taxon>
        <taxon>Planctomycetia</taxon>
        <taxon>Pirellulales</taxon>
        <taxon>Pirellulaceae</taxon>
        <taxon>Anatilimnocola</taxon>
    </lineage>
</organism>
<dbReference type="Proteomes" id="UP000315017">
    <property type="component" value="Chromosome"/>
</dbReference>
<evidence type="ECO:0000256" key="3">
    <source>
        <dbReference type="ARBA" id="ARBA00022723"/>
    </source>
</evidence>
<dbReference type="GO" id="GO:0004065">
    <property type="term" value="F:arylsulfatase activity"/>
    <property type="evidence" value="ECO:0007669"/>
    <property type="project" value="UniProtKB-EC"/>
</dbReference>
<keyword evidence="6" id="KW-0106">Calcium</keyword>
<evidence type="ECO:0000256" key="1">
    <source>
        <dbReference type="ARBA" id="ARBA00001913"/>
    </source>
</evidence>
<dbReference type="GO" id="GO:0046872">
    <property type="term" value="F:metal ion binding"/>
    <property type="evidence" value="ECO:0007669"/>
    <property type="project" value="UniProtKB-KW"/>
</dbReference>
<dbReference type="PROSITE" id="PS00149">
    <property type="entry name" value="SULFATASE_2"/>
    <property type="match status" value="1"/>
</dbReference>
<keyword evidence="3" id="KW-0479">Metal-binding</keyword>
<dbReference type="PANTHER" id="PTHR42693:SF11">
    <property type="entry name" value="ARYLSULFATASE A"/>
    <property type="match status" value="1"/>
</dbReference>
<dbReference type="SUPFAM" id="SSF53649">
    <property type="entry name" value="Alkaline phosphatase-like"/>
    <property type="match status" value="1"/>
</dbReference>
<keyword evidence="11" id="KW-1185">Reference proteome</keyword>
<dbReference type="KEGG" id="aagg:ETAA8_21580"/>
<evidence type="ECO:0000256" key="2">
    <source>
        <dbReference type="ARBA" id="ARBA00008779"/>
    </source>
</evidence>
<reference evidence="10 11" key="1">
    <citation type="submission" date="2019-02" db="EMBL/GenBank/DDBJ databases">
        <title>Deep-cultivation of Planctomycetes and their phenomic and genomic characterization uncovers novel biology.</title>
        <authorList>
            <person name="Wiegand S."/>
            <person name="Jogler M."/>
            <person name="Boedeker C."/>
            <person name="Pinto D."/>
            <person name="Vollmers J."/>
            <person name="Rivas-Marin E."/>
            <person name="Kohn T."/>
            <person name="Peeters S.H."/>
            <person name="Heuer A."/>
            <person name="Rast P."/>
            <person name="Oberbeckmann S."/>
            <person name="Bunk B."/>
            <person name="Jeske O."/>
            <person name="Meyerdierks A."/>
            <person name="Storesund J.E."/>
            <person name="Kallscheuer N."/>
            <person name="Luecker S."/>
            <person name="Lage O.M."/>
            <person name="Pohl T."/>
            <person name="Merkel B.J."/>
            <person name="Hornburger P."/>
            <person name="Mueller R.-W."/>
            <person name="Bruemmer F."/>
            <person name="Labrenz M."/>
            <person name="Spormann A.M."/>
            <person name="Op den Camp H."/>
            <person name="Overmann J."/>
            <person name="Amann R."/>
            <person name="Jetten M.S.M."/>
            <person name="Mascher T."/>
            <person name="Medema M.H."/>
            <person name="Devos D.P."/>
            <person name="Kaster A.-K."/>
            <person name="Ovreas L."/>
            <person name="Rohde M."/>
            <person name="Galperin M.Y."/>
            <person name="Jogler C."/>
        </authorList>
    </citation>
    <scope>NUCLEOTIDE SEQUENCE [LARGE SCALE GENOMIC DNA]</scope>
    <source>
        <strain evidence="10 11">ETA_A8</strain>
    </source>
</reference>
<comment type="cofactor">
    <cofactor evidence="1">
        <name>Ca(2+)</name>
        <dbReference type="ChEBI" id="CHEBI:29108"/>
    </cofactor>
</comment>
<protein>
    <submittedName>
        <fullName evidence="10">Arylsulfatase</fullName>
        <ecNumber evidence="10">3.1.6.1</ecNumber>
    </submittedName>
</protein>
<evidence type="ECO:0000256" key="5">
    <source>
        <dbReference type="ARBA" id="ARBA00022801"/>
    </source>
</evidence>
<comment type="similarity">
    <text evidence="2">Belongs to the sulfatase family.</text>
</comment>
<evidence type="ECO:0000313" key="11">
    <source>
        <dbReference type="Proteomes" id="UP000315017"/>
    </source>
</evidence>
<feature type="domain" description="Sulfatase N-terminal" evidence="9">
    <location>
        <begin position="30"/>
        <end position="348"/>
    </location>
</feature>
<dbReference type="EMBL" id="CP036274">
    <property type="protein sequence ID" value="QDU27074.1"/>
    <property type="molecule type" value="Genomic_DNA"/>
</dbReference>
<dbReference type="InterPro" id="IPR000917">
    <property type="entry name" value="Sulfatase_N"/>
</dbReference>
<accession>A0A517YA30</accession>
<evidence type="ECO:0000256" key="6">
    <source>
        <dbReference type="ARBA" id="ARBA00022837"/>
    </source>
</evidence>
<dbReference type="CDD" id="cd16026">
    <property type="entry name" value="GALNS_like"/>
    <property type="match status" value="1"/>
</dbReference>
<dbReference type="FunFam" id="3.40.720.10:FF:000023">
    <property type="entry name" value="Arylsulfatase A"/>
    <property type="match status" value="1"/>
</dbReference>
<dbReference type="Gene3D" id="3.30.1120.10">
    <property type="match status" value="1"/>
</dbReference>
<evidence type="ECO:0000256" key="7">
    <source>
        <dbReference type="ARBA" id="ARBA00023180"/>
    </source>
</evidence>
<dbReference type="PANTHER" id="PTHR42693">
    <property type="entry name" value="ARYLSULFATASE FAMILY MEMBER"/>
    <property type="match status" value="1"/>
</dbReference>
<keyword evidence="4" id="KW-0732">Signal</keyword>
<sequence length="459" mass="49855">MRLSTSAVFCLLGLLPCDRVIDAAPPPKANVIVIFADDLGYGDLGCYGSPTIRTPHLDRMAAEGLRFTDFYSASEVCTPSRAALLTGRYPIRSGMCGNRRVLFPSSKGGLPPEEITIAEALRDQGYATAHVGKWHLGIHEGSRPLDQGFQHSFGLPYSNDMDARSDLPRGATGSPNPPQDGWNVPLIRDGKIVEQPADQTTLTKRYTKEAVQFIRQQKDGSFFLYFAHTFPHVPMFASPAFKGKSRAGIYGDAVEELDWSVGQVLDALRTEGIADRTLVVFTSDNGPWLIMGDQGGSAGLLRDGKGSTWEGGMRVPGIAWMPGRIKPSVTSQRAGTLDLLPSALAIAGAPLPDKVPLDGVDLAPLLFAAQPLVERPYFYYRGDQIFACRLGEWKAHFKTQTGYGQPQAETHDPPLLFHLGRDASEKRNVAAAHADVLAEIQQAVKLHQSTIVPGVPQLQ</sequence>